<accession>A0A0B6YBD7</accession>
<proteinExistence type="predicted"/>
<feature type="non-terminal residue" evidence="1">
    <location>
        <position position="1"/>
    </location>
</feature>
<protein>
    <submittedName>
        <fullName evidence="1">Uncharacterized protein</fullName>
    </submittedName>
</protein>
<evidence type="ECO:0000313" key="1">
    <source>
        <dbReference type="EMBL" id="CEK52800.1"/>
    </source>
</evidence>
<organism evidence="1">
    <name type="scientific">Arion vulgaris</name>
    <dbReference type="NCBI Taxonomy" id="1028688"/>
    <lineage>
        <taxon>Eukaryota</taxon>
        <taxon>Metazoa</taxon>
        <taxon>Spiralia</taxon>
        <taxon>Lophotrochozoa</taxon>
        <taxon>Mollusca</taxon>
        <taxon>Gastropoda</taxon>
        <taxon>Heterobranchia</taxon>
        <taxon>Euthyneura</taxon>
        <taxon>Panpulmonata</taxon>
        <taxon>Eupulmonata</taxon>
        <taxon>Stylommatophora</taxon>
        <taxon>Helicina</taxon>
        <taxon>Arionoidea</taxon>
        <taxon>Arionidae</taxon>
        <taxon>Arion</taxon>
    </lineage>
</organism>
<feature type="non-terminal residue" evidence="1">
    <location>
        <position position="208"/>
    </location>
</feature>
<gene>
    <name evidence="1" type="primary">ORF18066</name>
</gene>
<sequence length="208" mass="23493">LVYLQFCFSLIPDHVISNGHIKTNGQLLYKTNEANTSSTDMNDSQFLLTSERSSDLNFLRSSKKTSQNIPPDEMETKFMFASEAEKSVLLHKLKSQTSEVVPNKENMLVYQTKSRISCDNTVTVESTKTDSDCVDIPVNTLTERKLLPFLAASDNLLTFSSQQRHNMLRQRKRRSSASEILDCGSLTSLDMDTKLHENGQKSLSFQSL</sequence>
<dbReference type="AlphaFoldDB" id="A0A0B6YBD7"/>
<reference evidence="1" key="1">
    <citation type="submission" date="2014-12" db="EMBL/GenBank/DDBJ databases">
        <title>Insight into the proteome of Arion vulgaris.</title>
        <authorList>
            <person name="Aradska J."/>
            <person name="Bulat T."/>
            <person name="Smidak R."/>
            <person name="Sarate P."/>
            <person name="Gangsoo J."/>
            <person name="Sialana F."/>
            <person name="Bilban M."/>
            <person name="Lubec G."/>
        </authorList>
    </citation>
    <scope>NUCLEOTIDE SEQUENCE</scope>
    <source>
        <tissue evidence="1">Skin</tissue>
    </source>
</reference>
<dbReference type="EMBL" id="HACG01005935">
    <property type="protein sequence ID" value="CEK52800.1"/>
    <property type="molecule type" value="Transcribed_RNA"/>
</dbReference>
<name>A0A0B6YBD7_9EUPU</name>